<dbReference type="SUPFAM" id="SSF51569">
    <property type="entry name" value="Aldolase"/>
    <property type="match status" value="1"/>
</dbReference>
<dbReference type="InterPro" id="IPR031337">
    <property type="entry name" value="KDPG/KHG_AS_1"/>
</dbReference>
<dbReference type="OrthoDB" id="9805177at2"/>
<evidence type="ECO:0000256" key="4">
    <source>
        <dbReference type="ARBA" id="ARBA00011233"/>
    </source>
</evidence>
<dbReference type="Pfam" id="PF01081">
    <property type="entry name" value="Aldolase"/>
    <property type="match status" value="1"/>
</dbReference>
<evidence type="ECO:0000256" key="1">
    <source>
        <dbReference type="ARBA" id="ARBA00000654"/>
    </source>
</evidence>
<dbReference type="PANTHER" id="PTHR30246">
    <property type="entry name" value="2-KETO-3-DEOXY-6-PHOSPHOGLUCONATE ALDOLASE"/>
    <property type="match status" value="1"/>
</dbReference>
<dbReference type="EC" id="4.1.2.14" evidence="5"/>
<comment type="subunit">
    <text evidence="4">Homotrimer.</text>
</comment>
<keyword evidence="10" id="KW-1185">Reference proteome</keyword>
<keyword evidence="8" id="KW-0119">Carbohydrate metabolism</keyword>
<sequence length="205" mass="21040">MKVRELMQVAPVIPVLVIDDVSKAKPLAEALVAGGLRVLEVTLRTPVALEAMKAMADVPGAIVGVGTALNGDDLKRAQDHGATFAVSPGFTIELGAAANAMNMPLLPGIMTPADIMRALDGGFDALKFFPASHAGGAPFLKALTGPFGEVKFCPTGGITADTAKDYLSIPNVLCVGGSWVAPAAMVNAGDWEGITKLAKACDSLR</sequence>
<dbReference type="CDD" id="cd00452">
    <property type="entry name" value="KDPG_aldolase"/>
    <property type="match status" value="1"/>
</dbReference>
<proteinExistence type="inferred from homology"/>
<dbReference type="InterPro" id="IPR031338">
    <property type="entry name" value="KDPG/KHG_AS_2"/>
</dbReference>
<comment type="pathway">
    <text evidence="2">Carbohydrate acid metabolism; 2-dehydro-3-deoxy-D-gluconate degradation; D-glyceraldehyde 3-phosphate and pyruvate from 2-dehydro-3-deoxy-D-gluconate: step 2/2.</text>
</comment>
<accession>A0A2Z2P0H4</accession>
<comment type="catalytic activity">
    <reaction evidence="1">
        <text>2-dehydro-3-deoxy-6-phospho-D-gluconate = D-glyceraldehyde 3-phosphate + pyruvate</text>
        <dbReference type="Rhea" id="RHEA:17089"/>
        <dbReference type="ChEBI" id="CHEBI:15361"/>
        <dbReference type="ChEBI" id="CHEBI:57569"/>
        <dbReference type="ChEBI" id="CHEBI:59776"/>
        <dbReference type="EC" id="4.1.2.14"/>
    </reaction>
</comment>
<dbReference type="InterPro" id="IPR000887">
    <property type="entry name" value="Aldlse_KDPG_KHG"/>
</dbReference>
<gene>
    <name evidence="9" type="primary">eda</name>
    <name evidence="9" type="ORF">IMCC3135_14345</name>
</gene>
<dbReference type="PANTHER" id="PTHR30246:SF1">
    <property type="entry name" value="2-DEHYDRO-3-DEOXY-6-PHOSPHOGALACTONATE ALDOLASE-RELATED"/>
    <property type="match status" value="1"/>
</dbReference>
<reference evidence="9 10" key="1">
    <citation type="submission" date="2016-12" db="EMBL/GenBank/DDBJ databases">
        <authorList>
            <person name="Song W.-J."/>
            <person name="Kurnit D.M."/>
        </authorList>
    </citation>
    <scope>NUCLEOTIDE SEQUENCE [LARGE SCALE GENOMIC DNA]</scope>
    <source>
        <strain evidence="9 10">IMCC3135</strain>
    </source>
</reference>
<dbReference type="KEGG" id="gai:IMCC3135_14345"/>
<dbReference type="PROSITE" id="PS00159">
    <property type="entry name" value="ALDOLASE_KDPG_KHG_1"/>
    <property type="match status" value="1"/>
</dbReference>
<dbReference type="Proteomes" id="UP000250079">
    <property type="component" value="Chromosome"/>
</dbReference>
<evidence type="ECO:0000256" key="7">
    <source>
        <dbReference type="ARBA" id="ARBA00023270"/>
    </source>
</evidence>
<dbReference type="InterPro" id="IPR013785">
    <property type="entry name" value="Aldolase_TIM"/>
</dbReference>
<evidence type="ECO:0000313" key="9">
    <source>
        <dbReference type="EMBL" id="ASJ72954.1"/>
    </source>
</evidence>
<dbReference type="PROSITE" id="PS00160">
    <property type="entry name" value="ALDOLASE_KDPG_KHG_2"/>
    <property type="match status" value="1"/>
</dbReference>
<evidence type="ECO:0000256" key="2">
    <source>
        <dbReference type="ARBA" id="ARBA00004736"/>
    </source>
</evidence>
<dbReference type="GO" id="GO:0008675">
    <property type="term" value="F:2-dehydro-3-deoxy-phosphogluconate aldolase activity"/>
    <property type="evidence" value="ECO:0007669"/>
    <property type="project" value="UniProtKB-EC"/>
</dbReference>
<organism evidence="9 10">
    <name type="scientific">Granulosicoccus antarcticus IMCC3135</name>
    <dbReference type="NCBI Taxonomy" id="1192854"/>
    <lineage>
        <taxon>Bacteria</taxon>
        <taxon>Pseudomonadati</taxon>
        <taxon>Pseudomonadota</taxon>
        <taxon>Gammaproteobacteria</taxon>
        <taxon>Chromatiales</taxon>
        <taxon>Granulosicoccaceae</taxon>
        <taxon>Granulosicoccus</taxon>
    </lineage>
</organism>
<evidence type="ECO:0000256" key="5">
    <source>
        <dbReference type="ARBA" id="ARBA00013063"/>
    </source>
</evidence>
<comment type="similarity">
    <text evidence="3">Belongs to the KHG/KDPG aldolase family.</text>
</comment>
<evidence type="ECO:0000256" key="3">
    <source>
        <dbReference type="ARBA" id="ARBA00006906"/>
    </source>
</evidence>
<protein>
    <recommendedName>
        <fullName evidence="5">2-dehydro-3-deoxy-phosphogluconate aldolase</fullName>
        <ecNumber evidence="5">4.1.2.14</ecNumber>
    </recommendedName>
</protein>
<keyword evidence="7" id="KW-0704">Schiff base</keyword>
<keyword evidence="6" id="KW-0456">Lyase</keyword>
<dbReference type="Gene3D" id="3.20.20.70">
    <property type="entry name" value="Aldolase class I"/>
    <property type="match status" value="1"/>
</dbReference>
<dbReference type="AlphaFoldDB" id="A0A2Z2P0H4"/>
<dbReference type="EMBL" id="CP018632">
    <property type="protein sequence ID" value="ASJ72954.1"/>
    <property type="molecule type" value="Genomic_DNA"/>
</dbReference>
<dbReference type="NCBIfam" id="NF004325">
    <property type="entry name" value="PRK05718.1"/>
    <property type="match status" value="1"/>
</dbReference>
<evidence type="ECO:0000256" key="8">
    <source>
        <dbReference type="ARBA" id="ARBA00023277"/>
    </source>
</evidence>
<evidence type="ECO:0000313" key="10">
    <source>
        <dbReference type="Proteomes" id="UP000250079"/>
    </source>
</evidence>
<evidence type="ECO:0000256" key="6">
    <source>
        <dbReference type="ARBA" id="ARBA00023239"/>
    </source>
</evidence>
<dbReference type="RefSeq" id="WP_088921847.1">
    <property type="nucleotide sequence ID" value="NZ_CP018632.1"/>
</dbReference>
<name>A0A2Z2P0H4_9GAMM</name>
<dbReference type="NCBIfam" id="TIGR01182">
    <property type="entry name" value="eda"/>
    <property type="match status" value="1"/>
</dbReference>